<dbReference type="PANTHER" id="PTHR33332">
    <property type="entry name" value="REVERSE TRANSCRIPTASE DOMAIN-CONTAINING PROTEIN"/>
    <property type="match status" value="1"/>
</dbReference>
<protein>
    <submittedName>
        <fullName evidence="1">Uncharacterized protein</fullName>
    </submittedName>
</protein>
<keyword evidence="2" id="KW-1185">Reference proteome</keyword>
<proteinExistence type="predicted"/>
<reference evidence="1" key="1">
    <citation type="submission" date="2019-10" db="EMBL/GenBank/DDBJ databases">
        <authorList>
            <person name="Soares A.E.R."/>
            <person name="Aleixo A."/>
            <person name="Schneider P."/>
            <person name="Miyaki C.Y."/>
            <person name="Schneider M.P."/>
            <person name="Mello C."/>
            <person name="Vasconcelos A.T.R."/>
        </authorList>
    </citation>
    <scope>NUCLEOTIDE SEQUENCE</scope>
    <source>
        <tissue evidence="1">Muscle</tissue>
    </source>
</reference>
<dbReference type="EMBL" id="WHWB01032767">
    <property type="protein sequence ID" value="KAJ7423894.1"/>
    <property type="molecule type" value="Genomic_DNA"/>
</dbReference>
<name>A0ABQ9DQR7_9PASS</name>
<comment type="caution">
    <text evidence="1">The sequence shown here is derived from an EMBL/GenBank/DDBJ whole genome shotgun (WGS) entry which is preliminary data.</text>
</comment>
<sequence>MDGAESWEKDLAVDKKLNMSHQCELTAQKANWVWGCIKSSVASRFKELVLPLYSAMVRPHLDYDIQLWGPQQKKDMDMLECGKAHTIFMIKATVLITNGREQRSAIKS</sequence>
<evidence type="ECO:0000313" key="2">
    <source>
        <dbReference type="Proteomes" id="UP001145742"/>
    </source>
</evidence>
<evidence type="ECO:0000313" key="1">
    <source>
        <dbReference type="EMBL" id="KAJ7423894.1"/>
    </source>
</evidence>
<organism evidence="1 2">
    <name type="scientific">Willisornis vidua</name>
    <name type="common">Xingu scale-backed antbird</name>
    <dbReference type="NCBI Taxonomy" id="1566151"/>
    <lineage>
        <taxon>Eukaryota</taxon>
        <taxon>Metazoa</taxon>
        <taxon>Chordata</taxon>
        <taxon>Craniata</taxon>
        <taxon>Vertebrata</taxon>
        <taxon>Euteleostomi</taxon>
        <taxon>Archelosauria</taxon>
        <taxon>Archosauria</taxon>
        <taxon>Dinosauria</taxon>
        <taxon>Saurischia</taxon>
        <taxon>Theropoda</taxon>
        <taxon>Coelurosauria</taxon>
        <taxon>Aves</taxon>
        <taxon>Neognathae</taxon>
        <taxon>Neoaves</taxon>
        <taxon>Telluraves</taxon>
        <taxon>Australaves</taxon>
        <taxon>Passeriformes</taxon>
        <taxon>Thamnophilidae</taxon>
        <taxon>Willisornis</taxon>
    </lineage>
</organism>
<dbReference type="Proteomes" id="UP001145742">
    <property type="component" value="Unassembled WGS sequence"/>
</dbReference>
<accession>A0ABQ9DQR7</accession>
<gene>
    <name evidence="1" type="ORF">WISP_31553</name>
</gene>